<feature type="compositionally biased region" description="Low complexity" evidence="1">
    <location>
        <begin position="75"/>
        <end position="86"/>
    </location>
</feature>
<dbReference type="GeneID" id="109713088"/>
<gene>
    <name evidence="3" type="primary">LOC109713088</name>
</gene>
<evidence type="ECO:0000313" key="3">
    <source>
        <dbReference type="RefSeq" id="XP_020092636.1"/>
    </source>
</evidence>
<feature type="region of interest" description="Disordered" evidence="1">
    <location>
        <begin position="1"/>
        <end position="115"/>
    </location>
</feature>
<dbReference type="RefSeq" id="XP_020092636.1">
    <property type="nucleotide sequence ID" value="XM_020237047.1"/>
</dbReference>
<evidence type="ECO:0000313" key="2">
    <source>
        <dbReference type="Proteomes" id="UP000515123"/>
    </source>
</evidence>
<organism evidence="2 3">
    <name type="scientific">Ananas comosus</name>
    <name type="common">Pineapple</name>
    <name type="synonym">Ananas ananas</name>
    <dbReference type="NCBI Taxonomy" id="4615"/>
    <lineage>
        <taxon>Eukaryota</taxon>
        <taxon>Viridiplantae</taxon>
        <taxon>Streptophyta</taxon>
        <taxon>Embryophyta</taxon>
        <taxon>Tracheophyta</taxon>
        <taxon>Spermatophyta</taxon>
        <taxon>Magnoliopsida</taxon>
        <taxon>Liliopsida</taxon>
        <taxon>Poales</taxon>
        <taxon>Bromeliaceae</taxon>
        <taxon>Bromelioideae</taxon>
        <taxon>Ananas</taxon>
    </lineage>
</organism>
<dbReference type="Proteomes" id="UP000515123">
    <property type="component" value="Linkage group 7"/>
</dbReference>
<accession>A0A6P5F8X7</accession>
<sequence length="115" mass="12561">MEIGYPTDMNEFKTSSDFSSTSFSNFGQSMGNSWFSQDNNQQPQELQPAAENCTDNSPTDLRRAPKKSKRKKSKNSSSPSSSARSSRPSRSRSSHAAPTEEAGAALVPENRIQVA</sequence>
<reference evidence="3" key="2">
    <citation type="submission" date="2025-08" db="UniProtKB">
        <authorList>
            <consortium name="RefSeq"/>
        </authorList>
    </citation>
    <scope>IDENTIFICATION</scope>
    <source>
        <tissue evidence="3">Leaf</tissue>
    </source>
</reference>
<dbReference type="AlphaFoldDB" id="A0A6P5F8X7"/>
<protein>
    <submittedName>
        <fullName evidence="3">Uncharacterized protein LOC109713088</fullName>
    </submittedName>
</protein>
<feature type="compositionally biased region" description="Low complexity" evidence="1">
    <location>
        <begin position="15"/>
        <end position="24"/>
    </location>
</feature>
<feature type="compositionally biased region" description="Polar residues" evidence="1">
    <location>
        <begin position="25"/>
        <end position="45"/>
    </location>
</feature>
<evidence type="ECO:0000256" key="1">
    <source>
        <dbReference type="SAM" id="MobiDB-lite"/>
    </source>
</evidence>
<keyword evidence="2" id="KW-1185">Reference proteome</keyword>
<reference evidence="2" key="1">
    <citation type="journal article" date="2015" name="Nat. Genet.">
        <title>The pineapple genome and the evolution of CAM photosynthesis.</title>
        <authorList>
            <person name="Ming R."/>
            <person name="VanBuren R."/>
            <person name="Wai C.M."/>
            <person name="Tang H."/>
            <person name="Schatz M.C."/>
            <person name="Bowers J.E."/>
            <person name="Lyons E."/>
            <person name="Wang M.L."/>
            <person name="Chen J."/>
            <person name="Biggers E."/>
            <person name="Zhang J."/>
            <person name="Huang L."/>
            <person name="Zhang L."/>
            <person name="Miao W."/>
            <person name="Zhang J."/>
            <person name="Ye Z."/>
            <person name="Miao C."/>
            <person name="Lin Z."/>
            <person name="Wang H."/>
            <person name="Zhou H."/>
            <person name="Yim W.C."/>
            <person name="Priest H.D."/>
            <person name="Zheng C."/>
            <person name="Woodhouse M."/>
            <person name="Edger P.P."/>
            <person name="Guyot R."/>
            <person name="Guo H.B."/>
            <person name="Guo H."/>
            <person name="Zheng G."/>
            <person name="Singh R."/>
            <person name="Sharma A."/>
            <person name="Min X."/>
            <person name="Zheng Y."/>
            <person name="Lee H."/>
            <person name="Gurtowski J."/>
            <person name="Sedlazeck F.J."/>
            <person name="Harkess A."/>
            <person name="McKain M.R."/>
            <person name="Liao Z."/>
            <person name="Fang J."/>
            <person name="Liu J."/>
            <person name="Zhang X."/>
            <person name="Zhang Q."/>
            <person name="Hu W."/>
            <person name="Qin Y."/>
            <person name="Wang K."/>
            <person name="Chen L.Y."/>
            <person name="Shirley N."/>
            <person name="Lin Y.R."/>
            <person name="Liu L.Y."/>
            <person name="Hernandez A.G."/>
            <person name="Wright C.L."/>
            <person name="Bulone V."/>
            <person name="Tuskan G.A."/>
            <person name="Heath K."/>
            <person name="Zee F."/>
            <person name="Moore P.H."/>
            <person name="Sunkar R."/>
            <person name="Leebens-Mack J.H."/>
            <person name="Mockler T."/>
            <person name="Bennetzen J.L."/>
            <person name="Freeling M."/>
            <person name="Sankoff D."/>
            <person name="Paterson A.H."/>
            <person name="Zhu X."/>
            <person name="Yang X."/>
            <person name="Smith J.A."/>
            <person name="Cushman J.C."/>
            <person name="Paull R.E."/>
            <person name="Yu Q."/>
        </authorList>
    </citation>
    <scope>NUCLEOTIDE SEQUENCE [LARGE SCALE GENOMIC DNA]</scope>
    <source>
        <strain evidence="2">cv. F153</strain>
    </source>
</reference>
<proteinExistence type="predicted"/>
<feature type="compositionally biased region" description="Basic residues" evidence="1">
    <location>
        <begin position="64"/>
        <end position="74"/>
    </location>
</feature>
<name>A0A6P5F8X7_ANACO</name>